<proteinExistence type="predicted"/>
<evidence type="ECO:0000256" key="1">
    <source>
        <dbReference type="ARBA" id="ARBA00022729"/>
    </source>
</evidence>
<name>F8B0S6_9ACTN</name>
<feature type="region of interest" description="Disordered" evidence="2">
    <location>
        <begin position="217"/>
        <end position="236"/>
    </location>
</feature>
<dbReference type="InterPro" id="IPR039331">
    <property type="entry name" value="PAPs-like"/>
</dbReference>
<dbReference type="InterPro" id="IPR029052">
    <property type="entry name" value="Metallo-depent_PP-like"/>
</dbReference>
<dbReference type="AlphaFoldDB" id="F8B0S6"/>
<dbReference type="PANTHER" id="PTHR22953">
    <property type="entry name" value="ACID PHOSPHATASE RELATED"/>
    <property type="match status" value="1"/>
</dbReference>
<dbReference type="InterPro" id="IPR004843">
    <property type="entry name" value="Calcineurin-like_PHP"/>
</dbReference>
<dbReference type="PANTHER" id="PTHR22953:SF153">
    <property type="entry name" value="PURPLE ACID PHOSPHATASE"/>
    <property type="match status" value="1"/>
</dbReference>
<dbReference type="Pfam" id="PF00149">
    <property type="entry name" value="Metallophos"/>
    <property type="match status" value="1"/>
</dbReference>
<dbReference type="KEGG" id="fsy:FsymDg_4524"/>
<dbReference type="Proteomes" id="UP000001549">
    <property type="component" value="Chromosome"/>
</dbReference>
<dbReference type="STRING" id="656024.FsymDg_4524"/>
<feature type="domain" description="Calcineurin-like phosphoesterase" evidence="3">
    <location>
        <begin position="274"/>
        <end position="467"/>
    </location>
</feature>
<dbReference type="Gene3D" id="3.60.21.10">
    <property type="match status" value="1"/>
</dbReference>
<sequence length="618" mass="66291">MARPEATTVFTDIFASGHLVVPLSDGNGANFGAMPVSPRGEVVGSGVPADMAEDMTIAEQHEWLRTFLRRRPVSRRSILLGGLAGAGAASLLGTPFGRAAYAGATTDSPLLVGGRHAAFGADPSRQLRLAAQLSRNPGRGRVLVDIGPGRGLGHTAEAEIRPLLSQVPQVDGSIYTVEQYYVHAAFDNLAPGHEYYYRFRIPGGSATPVQAIRTGHRKGREGGSFRFTMMGDQGSNTTPPGLPPGRFDDNYYQADNDPTVVHASAITATIARQDPVFHLLAGDICYADPSGAGLPPRRNLAGSPPAGFDNYDPTVWDVYLAGIEASAARTPWMFATGNHDMEALYSPHGYGGHHARLDLPDGGPKGCPSVYSFVHGNVAVLSLDANDVSFEIRTNTGYSGGAQTSWVERTLKAHRADPDIDFIVCFFHHCAYSTTAQHASDGGVRGAWAGLFDRYQVDLVLQGHNHLYERTDPIRENTPTRQAPDGSVIEPAKDGTTYIVAGSGGRPRYQFQGGEPESYRGKIVPGSNAVPNSYVWQSDGTKLTESINWSRTRFDNYAIVVADSDPGQPGGYSTLTLRGVDEHGTEFDRVTLRRAVARGHTVPTKNPPDHPGSAPGHR</sequence>
<evidence type="ECO:0000313" key="5">
    <source>
        <dbReference type="Proteomes" id="UP000001549"/>
    </source>
</evidence>
<evidence type="ECO:0000256" key="2">
    <source>
        <dbReference type="SAM" id="MobiDB-lite"/>
    </source>
</evidence>
<evidence type="ECO:0000313" key="4">
    <source>
        <dbReference type="EMBL" id="AEH11772.1"/>
    </source>
</evidence>
<dbReference type="SUPFAM" id="SSF56300">
    <property type="entry name" value="Metallo-dependent phosphatases"/>
    <property type="match status" value="1"/>
</dbReference>
<keyword evidence="5" id="KW-1185">Reference proteome</keyword>
<keyword evidence="1" id="KW-0732">Signal</keyword>
<dbReference type="eggNOG" id="COG1409">
    <property type="taxonomic scope" value="Bacteria"/>
</dbReference>
<protein>
    <submittedName>
        <fullName evidence="4">Putative phosphoesterase</fullName>
    </submittedName>
</protein>
<organism evidence="4 5">
    <name type="scientific">Candidatus Protofrankia datiscae</name>
    <dbReference type="NCBI Taxonomy" id="2716812"/>
    <lineage>
        <taxon>Bacteria</taxon>
        <taxon>Bacillati</taxon>
        <taxon>Actinomycetota</taxon>
        <taxon>Actinomycetes</taxon>
        <taxon>Frankiales</taxon>
        <taxon>Frankiaceae</taxon>
        <taxon>Protofrankia</taxon>
    </lineage>
</organism>
<dbReference type="EMBL" id="CP002801">
    <property type="protein sequence ID" value="AEH11772.1"/>
    <property type="molecule type" value="Genomic_DNA"/>
</dbReference>
<gene>
    <name evidence="4" type="ordered locus">FsymDg_4524</name>
</gene>
<accession>F8B0S6</accession>
<reference evidence="4 5" key="1">
    <citation type="submission" date="2011-05" db="EMBL/GenBank/DDBJ databases">
        <title>Complete sequence of chromosome of Frankia symbiont of Datisca glomerata.</title>
        <authorList>
            <consortium name="US DOE Joint Genome Institute"/>
            <person name="Lucas S."/>
            <person name="Han J."/>
            <person name="Lapidus A."/>
            <person name="Cheng J.-F."/>
            <person name="Goodwin L."/>
            <person name="Pitluck S."/>
            <person name="Peters L."/>
            <person name="Mikhailova N."/>
            <person name="Chertkov O."/>
            <person name="Teshima H."/>
            <person name="Han C."/>
            <person name="Tapia R."/>
            <person name="Land M."/>
            <person name="Hauser L."/>
            <person name="Kyrpides N."/>
            <person name="Ivanova N."/>
            <person name="Pagani I."/>
            <person name="Berry A."/>
            <person name="Pawlowski K."/>
            <person name="Persson T."/>
            <person name="Vanden Heuvel B."/>
            <person name="Benson D."/>
            <person name="Woyke T."/>
        </authorList>
    </citation>
    <scope>NUCLEOTIDE SEQUENCE [LARGE SCALE GENOMIC DNA]</scope>
    <source>
        <strain evidence="5">4085684</strain>
    </source>
</reference>
<evidence type="ECO:0000259" key="3">
    <source>
        <dbReference type="Pfam" id="PF00149"/>
    </source>
</evidence>
<dbReference type="HOGENOM" id="CLU_026766_0_0_11"/>
<dbReference type="GO" id="GO:0003993">
    <property type="term" value="F:acid phosphatase activity"/>
    <property type="evidence" value="ECO:0007669"/>
    <property type="project" value="InterPro"/>
</dbReference>
<feature type="region of interest" description="Disordered" evidence="2">
    <location>
        <begin position="597"/>
        <end position="618"/>
    </location>
</feature>